<dbReference type="InterPro" id="IPR049449">
    <property type="entry name" value="TesB_ACOT8-like_N"/>
</dbReference>
<dbReference type="GO" id="GO:0005829">
    <property type="term" value="C:cytosol"/>
    <property type="evidence" value="ECO:0007669"/>
    <property type="project" value="TreeGrafter"/>
</dbReference>
<sequence>MTFDELLGAVRQSSEVVIPSSWGQGRATFGGLVAALAFDVMASKVAGGRAMRALQVSFVGPVEPDVPALFEAELLREGKAVSQVQGRIIQNGEPRLVCLASFGGDRESVIQVAPLPAPKATPVEQCQALPYIPRVTPEFTQHIDMRWAFGGMPFSGKGGREMGGWMQFREAPQTLTDAHIVALVDAWPPALLPHLTAPAPASSLSWALEIVHPRPTMAPGDWLLYRATIDQAGSGYGHTHAGIWTQQGELVALSRQTVTVFG</sequence>
<dbReference type="InterPro" id="IPR003703">
    <property type="entry name" value="Acyl_CoA_thio"/>
</dbReference>
<dbReference type="PANTHER" id="PTHR11066:SF34">
    <property type="entry name" value="ACYL-COENZYME A THIOESTERASE 8"/>
    <property type="match status" value="1"/>
</dbReference>
<feature type="domain" description="Acyl-CoA thioesterase-like C-terminal" evidence="4">
    <location>
        <begin position="124"/>
        <end position="260"/>
    </location>
</feature>
<gene>
    <name evidence="5" type="ORF">C7H08_12685</name>
</gene>
<comment type="caution">
    <text evidence="5">The sequence shown here is derived from an EMBL/GenBank/DDBJ whole genome shotgun (WGS) entry which is preliminary data.</text>
</comment>
<evidence type="ECO:0000313" key="5">
    <source>
        <dbReference type="EMBL" id="PSF07318.1"/>
    </source>
</evidence>
<dbReference type="EMBL" id="PXNN01000016">
    <property type="protein sequence ID" value="PSF07318.1"/>
    <property type="molecule type" value="Genomic_DNA"/>
</dbReference>
<dbReference type="Pfam" id="PF13622">
    <property type="entry name" value="4HBT_3"/>
    <property type="match status" value="1"/>
</dbReference>
<dbReference type="Gene3D" id="2.40.160.210">
    <property type="entry name" value="Acyl-CoA thioesterase, double hotdog domain"/>
    <property type="match status" value="1"/>
</dbReference>
<evidence type="ECO:0000256" key="1">
    <source>
        <dbReference type="ARBA" id="ARBA00006538"/>
    </source>
</evidence>
<reference evidence="5 6" key="1">
    <citation type="submission" date="2018-03" db="EMBL/GenBank/DDBJ databases">
        <title>Marinobacter brunus sp. nov., a marine bacterium of Gamma-proteobacteria isolated from the surface seawater of the South China Sea.</title>
        <authorList>
            <person name="Cheng H."/>
            <person name="Wu Y.-H."/>
            <person name="Xamxidin M."/>
            <person name="Xu X.-W."/>
        </authorList>
    </citation>
    <scope>NUCLEOTIDE SEQUENCE [LARGE SCALE GENOMIC DNA]</scope>
    <source>
        <strain evidence="5 6">JCM 30472</strain>
    </source>
</reference>
<keyword evidence="2" id="KW-0378">Hydrolase</keyword>
<dbReference type="CDD" id="cd03445">
    <property type="entry name" value="Thioesterase_II_repeat2"/>
    <property type="match status" value="1"/>
</dbReference>
<evidence type="ECO:0000259" key="4">
    <source>
        <dbReference type="Pfam" id="PF20789"/>
    </source>
</evidence>
<evidence type="ECO:0000313" key="6">
    <source>
        <dbReference type="Proteomes" id="UP000238385"/>
    </source>
</evidence>
<organism evidence="5 6">
    <name type="scientific">Marinobacter halophilus</name>
    <dbReference type="NCBI Taxonomy" id="1323740"/>
    <lineage>
        <taxon>Bacteria</taxon>
        <taxon>Pseudomonadati</taxon>
        <taxon>Pseudomonadota</taxon>
        <taxon>Gammaproteobacteria</taxon>
        <taxon>Pseudomonadales</taxon>
        <taxon>Marinobacteraceae</taxon>
        <taxon>Marinobacter</taxon>
    </lineage>
</organism>
<dbReference type="InterPro" id="IPR049450">
    <property type="entry name" value="ACOT8-like_C"/>
</dbReference>
<comment type="similarity">
    <text evidence="1">Belongs to the C/M/P thioester hydrolase family.</text>
</comment>
<proteinExistence type="inferred from homology"/>
<keyword evidence="6" id="KW-1185">Reference proteome</keyword>
<dbReference type="Pfam" id="PF20789">
    <property type="entry name" value="4HBT_3C"/>
    <property type="match status" value="1"/>
</dbReference>
<dbReference type="GO" id="GO:0047617">
    <property type="term" value="F:fatty acyl-CoA hydrolase activity"/>
    <property type="evidence" value="ECO:0007669"/>
    <property type="project" value="InterPro"/>
</dbReference>
<dbReference type="SUPFAM" id="SSF54637">
    <property type="entry name" value="Thioesterase/thiol ester dehydrase-isomerase"/>
    <property type="match status" value="2"/>
</dbReference>
<name>A0A2T1KBA6_9GAMM</name>
<dbReference type="AlphaFoldDB" id="A0A2T1KBA6"/>
<feature type="domain" description="Acyl-CoA thioesterase-like N-terminal HotDog" evidence="3">
    <location>
        <begin position="18"/>
        <end position="103"/>
    </location>
</feature>
<evidence type="ECO:0000259" key="3">
    <source>
        <dbReference type="Pfam" id="PF13622"/>
    </source>
</evidence>
<dbReference type="OrthoDB" id="7059210at2"/>
<dbReference type="Proteomes" id="UP000238385">
    <property type="component" value="Unassembled WGS sequence"/>
</dbReference>
<dbReference type="InterPro" id="IPR029069">
    <property type="entry name" value="HotDog_dom_sf"/>
</dbReference>
<dbReference type="CDD" id="cd03444">
    <property type="entry name" value="Thioesterase_II_repeat1"/>
    <property type="match status" value="1"/>
</dbReference>
<evidence type="ECO:0000256" key="2">
    <source>
        <dbReference type="ARBA" id="ARBA00022801"/>
    </source>
</evidence>
<dbReference type="PANTHER" id="PTHR11066">
    <property type="entry name" value="ACYL-COA THIOESTERASE"/>
    <property type="match status" value="1"/>
</dbReference>
<dbReference type="InterPro" id="IPR042171">
    <property type="entry name" value="Acyl-CoA_hotdog"/>
</dbReference>
<dbReference type="RefSeq" id="WP_106672473.1">
    <property type="nucleotide sequence ID" value="NZ_BMFE01000004.1"/>
</dbReference>
<dbReference type="GO" id="GO:0009062">
    <property type="term" value="P:fatty acid catabolic process"/>
    <property type="evidence" value="ECO:0007669"/>
    <property type="project" value="TreeGrafter"/>
</dbReference>
<dbReference type="GO" id="GO:0006637">
    <property type="term" value="P:acyl-CoA metabolic process"/>
    <property type="evidence" value="ECO:0007669"/>
    <property type="project" value="InterPro"/>
</dbReference>
<accession>A0A2T1KBA6</accession>
<protein>
    <submittedName>
        <fullName evidence="5">Acyl-CoA thioesterase II</fullName>
    </submittedName>
</protein>